<evidence type="ECO:0000256" key="2">
    <source>
        <dbReference type="ARBA" id="ARBA00022737"/>
    </source>
</evidence>
<reference evidence="4 5" key="1">
    <citation type="submission" date="2024-04" db="EMBL/GenBank/DDBJ databases">
        <title>Tritrichomonas musculus Genome.</title>
        <authorList>
            <person name="Alves-Ferreira E."/>
            <person name="Grigg M."/>
            <person name="Lorenzi H."/>
            <person name="Galac M."/>
        </authorList>
    </citation>
    <scope>NUCLEOTIDE SEQUENCE [LARGE SCALE GENOMIC DNA]</scope>
    <source>
        <strain evidence="4 5">EAF2021</strain>
    </source>
</reference>
<feature type="coiled-coil region" evidence="3">
    <location>
        <begin position="285"/>
        <end position="315"/>
    </location>
</feature>
<organism evidence="4 5">
    <name type="scientific">Tritrichomonas musculus</name>
    <dbReference type="NCBI Taxonomy" id="1915356"/>
    <lineage>
        <taxon>Eukaryota</taxon>
        <taxon>Metamonada</taxon>
        <taxon>Parabasalia</taxon>
        <taxon>Tritrichomonadida</taxon>
        <taxon>Tritrichomonadidae</taxon>
        <taxon>Tritrichomonas</taxon>
    </lineage>
</organism>
<keyword evidence="3" id="KW-0175">Coiled coil</keyword>
<sequence length="469" mass="54607">MYDEGSAVSQVRSQFLRLGKEKITIDFNSQKLKGMLRKYYSYPVDHRKQIWEILLQIPRNKDAYEELLSKPKLPQAARLVEQKQCKKRIVPIINSLIHWHAALLNCDWLPLFVQKLDNTFGNDPLFVFEVTLTFLLNYFGEWLSEFPGPPPEILSRIDAIFTNYDPILRDGLGSGLVAWPVYRSCFAEILYDRSWLEMMDVVFSSNPQFYEFLVVAWLIFNSRQLRVDHQTFHKAQRPIDLGSVVKIAQKILAFTPTNVLAHAYFQPLQQGRYPLIEASADCVALRTLQSDNDKLIILQNQLKEERRKTDAAELTKKRRDETYSAISNLIESRDNIERIETAKAAGELNQIMGRLRLEGKRMKQCEERDFLDNWIHDWNKGVNMTMSTLPIRSEDDIEDEIVSQQDIRMQSMSNLRQADRMVRESRKVSVTRAKHARGEIEAHLHKTQIQNELAELSEKPDVLLKLNSL</sequence>
<accession>A0ABR2KDV5</accession>
<proteinExistence type="predicted"/>
<dbReference type="InterPro" id="IPR051570">
    <property type="entry name" value="TBC1_cilium_biogenesis"/>
</dbReference>
<keyword evidence="1" id="KW-0853">WD repeat</keyword>
<evidence type="ECO:0000256" key="1">
    <source>
        <dbReference type="ARBA" id="ARBA00022574"/>
    </source>
</evidence>
<name>A0ABR2KDV5_9EUKA</name>
<dbReference type="Proteomes" id="UP001470230">
    <property type="component" value="Unassembled WGS sequence"/>
</dbReference>
<evidence type="ECO:0000313" key="4">
    <source>
        <dbReference type="EMBL" id="KAK8889304.1"/>
    </source>
</evidence>
<evidence type="ECO:0000313" key="5">
    <source>
        <dbReference type="Proteomes" id="UP001470230"/>
    </source>
</evidence>
<dbReference type="EMBL" id="JAPFFF010000005">
    <property type="protein sequence ID" value="KAK8889304.1"/>
    <property type="molecule type" value="Genomic_DNA"/>
</dbReference>
<comment type="caution">
    <text evidence="4">The sequence shown here is derived from an EMBL/GenBank/DDBJ whole genome shotgun (WGS) entry which is preliminary data.</text>
</comment>
<gene>
    <name evidence="4" type="ORF">M9Y10_034050</name>
</gene>
<dbReference type="PANTHER" id="PTHR19853">
    <property type="entry name" value="WD REPEAT CONTAINING PROTEIN 3 WDR3"/>
    <property type="match status" value="1"/>
</dbReference>
<evidence type="ECO:0008006" key="6">
    <source>
        <dbReference type="Google" id="ProtNLM"/>
    </source>
</evidence>
<evidence type="ECO:0000256" key="3">
    <source>
        <dbReference type="SAM" id="Coils"/>
    </source>
</evidence>
<keyword evidence="5" id="KW-1185">Reference proteome</keyword>
<protein>
    <recommendedName>
        <fullName evidence="6">Rab-GAP TBC domain-containing protein</fullName>
    </recommendedName>
</protein>
<dbReference type="PANTHER" id="PTHR19853:SF1">
    <property type="entry name" value="TBC1 DOMAIN FAMILY MEMBER 31"/>
    <property type="match status" value="1"/>
</dbReference>
<keyword evidence="2" id="KW-0677">Repeat</keyword>